<protein>
    <recommendedName>
        <fullName evidence="11">Methylenetetrahydrofolate reductase (NAD(P)H)</fullName>
    </recommendedName>
</protein>
<evidence type="ECO:0000256" key="6">
    <source>
        <dbReference type="ARBA" id="ARBA00023002"/>
    </source>
</evidence>
<evidence type="ECO:0000256" key="3">
    <source>
        <dbReference type="ARBA" id="ARBA00006743"/>
    </source>
</evidence>
<evidence type="ECO:0000256" key="7">
    <source>
        <dbReference type="RuleBase" id="RU004254"/>
    </source>
</evidence>
<accession>A0ABP0T7P1</accession>
<evidence type="ECO:0000256" key="2">
    <source>
        <dbReference type="ARBA" id="ARBA00004777"/>
    </source>
</evidence>
<comment type="cofactor">
    <cofactor evidence="1">
        <name>FAD</name>
        <dbReference type="ChEBI" id="CHEBI:57692"/>
    </cofactor>
</comment>
<dbReference type="EMBL" id="OZ019893">
    <property type="protein sequence ID" value="CAK9189521.1"/>
    <property type="molecule type" value="Genomic_DNA"/>
</dbReference>
<evidence type="ECO:0000256" key="1">
    <source>
        <dbReference type="ARBA" id="ARBA00001974"/>
    </source>
</evidence>
<keyword evidence="4" id="KW-0285">Flavoprotein</keyword>
<evidence type="ECO:0000256" key="5">
    <source>
        <dbReference type="ARBA" id="ARBA00022827"/>
    </source>
</evidence>
<reference evidence="9 10" key="1">
    <citation type="submission" date="2024-02" db="EMBL/GenBank/DDBJ databases">
        <authorList>
            <consortium name="ELIXIR-Norway"/>
            <consortium name="Elixir Norway"/>
        </authorList>
    </citation>
    <scope>NUCLEOTIDE SEQUENCE [LARGE SCALE GENOMIC DNA]</scope>
</reference>
<feature type="signal peptide" evidence="8">
    <location>
        <begin position="1"/>
        <end position="21"/>
    </location>
</feature>
<comment type="pathway">
    <text evidence="2 7">One-carbon metabolism; tetrahydrofolate interconversion.</text>
</comment>
<dbReference type="Pfam" id="PF02219">
    <property type="entry name" value="MTHFR"/>
    <property type="match status" value="1"/>
</dbReference>
<dbReference type="InterPro" id="IPR029041">
    <property type="entry name" value="FAD-linked_oxidoreductase-like"/>
</dbReference>
<feature type="chain" id="PRO_5046496921" description="Methylenetetrahydrofolate reductase (NAD(P)H)" evidence="8">
    <location>
        <begin position="22"/>
        <end position="141"/>
    </location>
</feature>
<proteinExistence type="inferred from homology"/>
<evidence type="ECO:0000256" key="4">
    <source>
        <dbReference type="ARBA" id="ARBA00022630"/>
    </source>
</evidence>
<evidence type="ECO:0000313" key="10">
    <source>
        <dbReference type="Proteomes" id="UP001497512"/>
    </source>
</evidence>
<dbReference type="Gene3D" id="3.20.20.220">
    <property type="match status" value="1"/>
</dbReference>
<evidence type="ECO:0000313" key="9">
    <source>
        <dbReference type="EMBL" id="CAK9189521.1"/>
    </source>
</evidence>
<dbReference type="InterPro" id="IPR003171">
    <property type="entry name" value="Mehydrof_redctse-like"/>
</dbReference>
<dbReference type="PANTHER" id="PTHR45754:SF3">
    <property type="entry name" value="METHYLENETETRAHYDROFOLATE REDUCTASE (NADPH)"/>
    <property type="match status" value="1"/>
</dbReference>
<dbReference type="Proteomes" id="UP001497512">
    <property type="component" value="Chromosome 1"/>
</dbReference>
<keyword evidence="8" id="KW-0732">Signal</keyword>
<keyword evidence="6" id="KW-0560">Oxidoreductase</keyword>
<evidence type="ECO:0000256" key="8">
    <source>
        <dbReference type="SAM" id="SignalP"/>
    </source>
</evidence>
<dbReference type="SUPFAM" id="SSF51730">
    <property type="entry name" value="FAD-linked oxidoreductase"/>
    <property type="match status" value="1"/>
</dbReference>
<keyword evidence="5" id="KW-0274">FAD</keyword>
<comment type="similarity">
    <text evidence="3">Belongs to the methylenetetrahydrofolate reductase family.</text>
</comment>
<sequence>MGHTSSLLRLMLVGGLQEAHPGMITYESGATEEAYKKDLAYLKEKVARFKGCNVSLQVDAGGEVIITQLFYDTDIFLKFVSDCHEIGIKCLIVPGIMPIQSYKGFLHMTGLCKTKVPAEIKAALEPIKDNEEAVHAYEIHS</sequence>
<dbReference type="PANTHER" id="PTHR45754">
    <property type="entry name" value="METHYLENETETRAHYDROFOLATE REDUCTASE"/>
    <property type="match status" value="1"/>
</dbReference>
<gene>
    <name evidence="9" type="ORF">CSSPTR1EN2_LOCUS172</name>
</gene>
<evidence type="ECO:0008006" key="11">
    <source>
        <dbReference type="Google" id="ProtNLM"/>
    </source>
</evidence>
<name>A0ABP0T7P1_9BRYO</name>
<keyword evidence="10" id="KW-1185">Reference proteome</keyword>
<organism evidence="9 10">
    <name type="scientific">Sphagnum troendelagicum</name>
    <dbReference type="NCBI Taxonomy" id="128251"/>
    <lineage>
        <taxon>Eukaryota</taxon>
        <taxon>Viridiplantae</taxon>
        <taxon>Streptophyta</taxon>
        <taxon>Embryophyta</taxon>
        <taxon>Bryophyta</taxon>
        <taxon>Sphagnophytina</taxon>
        <taxon>Sphagnopsida</taxon>
        <taxon>Sphagnales</taxon>
        <taxon>Sphagnaceae</taxon>
        <taxon>Sphagnum</taxon>
    </lineage>
</organism>